<sequence length="186" mass="20862">MWRINISSSQIKPEWIHFEVRGIKVLETNEKELVMEQVIKRASNPDIVLALHVSSFKITVQLLDLQIFGTPRITLRPLVPSLPCFANIVVSLMEKPHVDFGMSISGGHIMSIPGLYRFNHVGILHVNVVCAHKLLKMDFLGTSDPYVKLSLTGEKLPAKKTPIIISWETGACICLHVHEFSFLGLV</sequence>
<accession>A0AAN9Q7C9</accession>
<dbReference type="Gene3D" id="2.60.40.150">
    <property type="entry name" value="C2 domain"/>
    <property type="match status" value="1"/>
</dbReference>
<dbReference type="AlphaFoldDB" id="A0AAN9Q7C9"/>
<evidence type="ECO:0000313" key="3">
    <source>
        <dbReference type="Proteomes" id="UP001367508"/>
    </source>
</evidence>
<dbReference type="EMBL" id="JAYMYQ010000007">
    <property type="protein sequence ID" value="KAK7320823.1"/>
    <property type="molecule type" value="Genomic_DNA"/>
</dbReference>
<dbReference type="SUPFAM" id="SSF49562">
    <property type="entry name" value="C2 domain (Calcium/lipid-binding domain, CaLB)"/>
    <property type="match status" value="1"/>
</dbReference>
<dbReference type="GO" id="GO:0005783">
    <property type="term" value="C:endoplasmic reticulum"/>
    <property type="evidence" value="ECO:0007669"/>
    <property type="project" value="TreeGrafter"/>
</dbReference>
<gene>
    <name evidence="2" type="ORF">VNO77_30656</name>
</gene>
<proteinExistence type="predicted"/>
<keyword evidence="3" id="KW-1185">Reference proteome</keyword>
<dbReference type="Proteomes" id="UP001367508">
    <property type="component" value="Unassembled WGS sequence"/>
</dbReference>
<dbReference type="GO" id="GO:0008289">
    <property type="term" value="F:lipid binding"/>
    <property type="evidence" value="ECO:0007669"/>
    <property type="project" value="InterPro"/>
</dbReference>
<dbReference type="InterPro" id="IPR045050">
    <property type="entry name" value="Synaptotagmin_plant"/>
</dbReference>
<evidence type="ECO:0000313" key="2">
    <source>
        <dbReference type="EMBL" id="KAK7320823.1"/>
    </source>
</evidence>
<name>A0AAN9Q7C9_CANGL</name>
<dbReference type="PANTHER" id="PTHR10774">
    <property type="entry name" value="EXTENDED SYNAPTOTAGMIN-RELATED"/>
    <property type="match status" value="1"/>
</dbReference>
<protein>
    <recommendedName>
        <fullName evidence="1">C2 domain-containing protein</fullName>
    </recommendedName>
</protein>
<dbReference type="PANTHER" id="PTHR10774:SF62">
    <property type="entry name" value="SYNAPTOTAGMIN-3"/>
    <property type="match status" value="1"/>
</dbReference>
<feature type="domain" description="C2" evidence="1">
    <location>
        <begin position="122"/>
        <end position="163"/>
    </location>
</feature>
<dbReference type="InterPro" id="IPR000008">
    <property type="entry name" value="C2_dom"/>
</dbReference>
<organism evidence="2 3">
    <name type="scientific">Canavalia gladiata</name>
    <name type="common">Sword bean</name>
    <name type="synonym">Dolichos gladiatus</name>
    <dbReference type="NCBI Taxonomy" id="3824"/>
    <lineage>
        <taxon>Eukaryota</taxon>
        <taxon>Viridiplantae</taxon>
        <taxon>Streptophyta</taxon>
        <taxon>Embryophyta</taxon>
        <taxon>Tracheophyta</taxon>
        <taxon>Spermatophyta</taxon>
        <taxon>Magnoliopsida</taxon>
        <taxon>eudicotyledons</taxon>
        <taxon>Gunneridae</taxon>
        <taxon>Pentapetalae</taxon>
        <taxon>rosids</taxon>
        <taxon>fabids</taxon>
        <taxon>Fabales</taxon>
        <taxon>Fabaceae</taxon>
        <taxon>Papilionoideae</taxon>
        <taxon>50 kb inversion clade</taxon>
        <taxon>NPAAA clade</taxon>
        <taxon>indigoferoid/millettioid clade</taxon>
        <taxon>Phaseoleae</taxon>
        <taxon>Canavalia</taxon>
    </lineage>
</organism>
<reference evidence="2 3" key="1">
    <citation type="submission" date="2024-01" db="EMBL/GenBank/DDBJ databases">
        <title>The genomes of 5 underutilized Papilionoideae crops provide insights into root nodulation and disease resistanc.</title>
        <authorList>
            <person name="Jiang F."/>
        </authorList>
    </citation>
    <scope>NUCLEOTIDE SEQUENCE [LARGE SCALE GENOMIC DNA]</scope>
    <source>
        <strain evidence="2">LVBAO_FW01</strain>
        <tissue evidence="2">Leaves</tissue>
    </source>
</reference>
<comment type="caution">
    <text evidence="2">The sequence shown here is derived from an EMBL/GenBank/DDBJ whole genome shotgun (WGS) entry which is preliminary data.</text>
</comment>
<dbReference type="Pfam" id="PF00168">
    <property type="entry name" value="C2"/>
    <property type="match status" value="1"/>
</dbReference>
<dbReference type="InterPro" id="IPR035892">
    <property type="entry name" value="C2_domain_sf"/>
</dbReference>
<evidence type="ECO:0000259" key="1">
    <source>
        <dbReference type="Pfam" id="PF00168"/>
    </source>
</evidence>